<accession>A0A2T3KVY5</accession>
<name>A0A2T3KVY5_PHOLD</name>
<dbReference type="PROSITE" id="PS50883">
    <property type="entry name" value="EAL"/>
    <property type="match status" value="1"/>
</dbReference>
<keyword evidence="1" id="KW-1133">Transmembrane helix</keyword>
<gene>
    <name evidence="3" type="ORF">C0W93_09700</name>
</gene>
<dbReference type="InterPro" id="IPR035919">
    <property type="entry name" value="EAL_sf"/>
</dbReference>
<dbReference type="SMART" id="SM00052">
    <property type="entry name" value="EAL"/>
    <property type="match status" value="1"/>
</dbReference>
<comment type="caution">
    <text evidence="3">The sequence shown here is derived from an EMBL/GenBank/DDBJ whole genome shotgun (WGS) entry which is preliminary data.</text>
</comment>
<dbReference type="PANTHER" id="PTHR33121:SF23">
    <property type="entry name" value="CYCLIC DI-GMP PHOSPHODIESTERASE PDEB"/>
    <property type="match status" value="1"/>
</dbReference>
<dbReference type="SUPFAM" id="SSF141868">
    <property type="entry name" value="EAL domain-like"/>
    <property type="match status" value="1"/>
</dbReference>
<reference evidence="3 4" key="1">
    <citation type="submission" date="2018-03" db="EMBL/GenBank/DDBJ databases">
        <title>Whole genome sequencing of Histamine producing bacteria.</title>
        <authorList>
            <person name="Butler K."/>
        </authorList>
    </citation>
    <scope>NUCLEOTIDE SEQUENCE [LARGE SCALE GENOMIC DNA]</scope>
    <source>
        <strain evidence="3 4">Res.4.1</strain>
    </source>
</reference>
<evidence type="ECO:0000313" key="3">
    <source>
        <dbReference type="EMBL" id="PSV11302.1"/>
    </source>
</evidence>
<feature type="transmembrane region" description="Helical" evidence="1">
    <location>
        <begin position="187"/>
        <end position="203"/>
    </location>
</feature>
<dbReference type="Pfam" id="PF00563">
    <property type="entry name" value="EAL"/>
    <property type="match status" value="1"/>
</dbReference>
<feature type="domain" description="EAL" evidence="2">
    <location>
        <begin position="431"/>
        <end position="688"/>
    </location>
</feature>
<feature type="transmembrane region" description="Helical" evidence="1">
    <location>
        <begin position="43"/>
        <end position="64"/>
    </location>
</feature>
<evidence type="ECO:0000313" key="4">
    <source>
        <dbReference type="Proteomes" id="UP000240530"/>
    </source>
</evidence>
<dbReference type="RefSeq" id="WP_107184910.1">
    <property type="nucleotide sequence ID" value="NZ_JAWQGC010000002.1"/>
</dbReference>
<feature type="transmembrane region" description="Helical" evidence="1">
    <location>
        <begin position="238"/>
        <end position="261"/>
    </location>
</feature>
<dbReference type="InterPro" id="IPR001633">
    <property type="entry name" value="EAL_dom"/>
</dbReference>
<protein>
    <submittedName>
        <fullName evidence="3">EAL domain protein</fullName>
    </submittedName>
</protein>
<dbReference type="Gene3D" id="3.20.20.450">
    <property type="entry name" value="EAL domain"/>
    <property type="match status" value="1"/>
</dbReference>
<evidence type="ECO:0000256" key="1">
    <source>
        <dbReference type="SAM" id="Phobius"/>
    </source>
</evidence>
<sequence length="688" mass="78227">MSIANAVMVVVFIFFKWRVVYAVSLSVFAYYYCFIGKDIDVAFALAIFITIFPFLFSQLFIYLYKQYENKNFSAVIGIYFVIIGLLLPLSTYVTAMTVSFFAGSEPLAMNFMAYSILGGMLTQLSLTPTVLVLFLLVFAKLGYKSKYLEFSEEIRQSKNSSPSHLIWLSTFIVITVIAVSFQNALVIHSLCFVLLILIIFGFGRFGLVQPLLMATIVTLVMLTESLDRVNTLRTLDEQFYGLLVVLAVMITLCYAIAGAVIKNFELLRQQIKLERIDPYTDLFNVKQLEEDLSQYKKAVIVYLDLLPTMSKLADLGYQGKAQLIFQLNNYLTIKNKNVFRCYRPPFSIGILGFAISDENIETKLNVLVSQLKKFQFYWGDTSVSLVSPTLHCVKITKDDDISAIVSQLCGQPTMPNTNINWLEQESQLVRKVDMLEYIQNVFKNNLFELNCQPYLKLNDNKESAHSFEVLLRINPADGMTQVVTPAEFFPMINLFELESELDCWVVTHTFKLLNEHINDWDKIEKCAINLTAKSLSSPTLAQEILKLADKYEIPLKRICFEITESSALQSEEQAIDTIQVLRRAGCKIALDDFGTGYASFSYLRRLPLDILKIDGEFIRDLPVSETDRLIVESLSNVAKDIGLETVAEFVETDEHINLVRSHDITYAQGYGVAKPRPLKAFLIEIMNK</sequence>
<keyword evidence="1" id="KW-0812">Transmembrane</keyword>
<evidence type="ECO:0000259" key="2">
    <source>
        <dbReference type="PROSITE" id="PS50883"/>
    </source>
</evidence>
<dbReference type="Proteomes" id="UP000240530">
    <property type="component" value="Unassembled WGS sequence"/>
</dbReference>
<feature type="transmembrane region" description="Helical" evidence="1">
    <location>
        <begin position="76"/>
        <end position="101"/>
    </location>
</feature>
<organism evidence="3 4">
    <name type="scientific">Photobacterium leiognathi subsp. mandapamensis</name>
    <name type="common">Photobacterium mandapamensis</name>
    <dbReference type="NCBI Taxonomy" id="48408"/>
    <lineage>
        <taxon>Bacteria</taxon>
        <taxon>Pseudomonadati</taxon>
        <taxon>Pseudomonadota</taxon>
        <taxon>Gammaproteobacteria</taxon>
        <taxon>Vibrionales</taxon>
        <taxon>Vibrionaceae</taxon>
        <taxon>Photobacterium</taxon>
    </lineage>
</organism>
<feature type="transmembrane region" description="Helical" evidence="1">
    <location>
        <begin position="121"/>
        <end position="143"/>
    </location>
</feature>
<proteinExistence type="predicted"/>
<dbReference type="AlphaFoldDB" id="A0A2T3KVY5"/>
<dbReference type="InterPro" id="IPR050706">
    <property type="entry name" value="Cyclic-di-GMP_PDE-like"/>
</dbReference>
<dbReference type="GO" id="GO:0071111">
    <property type="term" value="F:cyclic-guanylate-specific phosphodiesterase activity"/>
    <property type="evidence" value="ECO:0007669"/>
    <property type="project" value="InterPro"/>
</dbReference>
<dbReference type="EMBL" id="PYNS01000007">
    <property type="protein sequence ID" value="PSV11302.1"/>
    <property type="molecule type" value="Genomic_DNA"/>
</dbReference>
<keyword evidence="1" id="KW-0472">Membrane</keyword>
<dbReference type="CDD" id="cd01948">
    <property type="entry name" value="EAL"/>
    <property type="match status" value="1"/>
</dbReference>
<feature type="transmembrane region" description="Helical" evidence="1">
    <location>
        <begin position="7"/>
        <end position="31"/>
    </location>
</feature>
<feature type="transmembrane region" description="Helical" evidence="1">
    <location>
        <begin position="164"/>
        <end position="181"/>
    </location>
</feature>
<dbReference type="PANTHER" id="PTHR33121">
    <property type="entry name" value="CYCLIC DI-GMP PHOSPHODIESTERASE PDEF"/>
    <property type="match status" value="1"/>
</dbReference>